<dbReference type="KEGG" id="gem:GM21_3676"/>
<accession>C6E6R9</accession>
<feature type="region of interest" description="Disordered" evidence="1">
    <location>
        <begin position="114"/>
        <end position="142"/>
    </location>
</feature>
<feature type="compositionally biased region" description="Low complexity" evidence="1">
    <location>
        <begin position="87"/>
        <end position="96"/>
    </location>
</feature>
<feature type="region of interest" description="Disordered" evidence="1">
    <location>
        <begin position="50"/>
        <end position="96"/>
    </location>
</feature>
<feature type="compositionally biased region" description="Pro residues" evidence="1">
    <location>
        <begin position="127"/>
        <end position="136"/>
    </location>
</feature>
<protein>
    <submittedName>
        <fullName evidence="2">Uncharacterized protein</fullName>
    </submittedName>
</protein>
<sequence>MSKSNTPSILAFYVLLTMCCGSSSYLGTRAANELHPREVVVEVEVVEAETTEPAALPAGDLAAEHPSRPTGPTGLTSPTKAAAISQPAPAEPAKCAEPAASQLVQCSLPLQAEVPPAPPKAATAPQAAPPSHPRQAPPVHDALNISVPGAATLNQAAPGTDPWEFRKNLGLGLRGSSTWSDSSPEYSATAYGYWEFLRIADTYFTSYGEINDDRNKKVQLDMQWRNR</sequence>
<dbReference type="HOGENOM" id="CLU_1218360_0_0_7"/>
<gene>
    <name evidence="2" type="ordered locus">GM21_3676</name>
</gene>
<dbReference type="AlphaFoldDB" id="C6E6R9"/>
<proteinExistence type="predicted"/>
<reference evidence="2" key="1">
    <citation type="submission" date="2009-07" db="EMBL/GenBank/DDBJ databases">
        <title>Complete sequence of Geobacter sp. M21.</title>
        <authorList>
            <consortium name="US DOE Joint Genome Institute"/>
            <person name="Lucas S."/>
            <person name="Copeland A."/>
            <person name="Lapidus A."/>
            <person name="Glavina del Rio T."/>
            <person name="Dalin E."/>
            <person name="Tice H."/>
            <person name="Bruce D."/>
            <person name="Goodwin L."/>
            <person name="Pitluck S."/>
            <person name="Saunders E."/>
            <person name="Brettin T."/>
            <person name="Detter J.C."/>
            <person name="Han C."/>
            <person name="Larimer F."/>
            <person name="Land M."/>
            <person name="Hauser L."/>
            <person name="Kyrpides N."/>
            <person name="Ovchinnikova G."/>
            <person name="Lovley D."/>
        </authorList>
    </citation>
    <scope>NUCLEOTIDE SEQUENCE [LARGE SCALE GENOMIC DNA]</scope>
    <source>
        <strain evidence="2">M21</strain>
    </source>
</reference>
<evidence type="ECO:0000313" key="2">
    <source>
        <dbReference type="EMBL" id="ACT19697.1"/>
    </source>
</evidence>
<dbReference type="EMBL" id="CP001661">
    <property type="protein sequence ID" value="ACT19697.1"/>
    <property type="molecule type" value="Genomic_DNA"/>
</dbReference>
<name>C6E6R9_GEOSM</name>
<evidence type="ECO:0000256" key="1">
    <source>
        <dbReference type="SAM" id="MobiDB-lite"/>
    </source>
</evidence>
<organism evidence="2">
    <name type="scientific">Geobacter sp. (strain M21)</name>
    <dbReference type="NCBI Taxonomy" id="443144"/>
    <lineage>
        <taxon>Bacteria</taxon>
        <taxon>Pseudomonadati</taxon>
        <taxon>Thermodesulfobacteriota</taxon>
        <taxon>Desulfuromonadia</taxon>
        <taxon>Geobacterales</taxon>
        <taxon>Geobacteraceae</taxon>
        <taxon>Geobacter</taxon>
    </lineage>
</organism>
<dbReference type="STRING" id="443144.GM21_3676"/>